<dbReference type="AlphaFoldDB" id="A0A518BX80"/>
<sequence length="336" mass="35880">MKRPSASGFAFTLIELLVVISIIALLIGILLPALGAARKSAQYMQAGANQRSIAQGMYVYATSEKGFRFPIWQWDNTTYTRADGTEWNGMVFGSIQGYWTTLLVREGILQNLNMYEDPSWDANYDFLKYALDTSLPANSSSPSGGTPRPGRPGGSAESGSGNMASRAYNRIHFGYNYVWVGGNLSEPEISTSRVGAKWPGRVGASPSTPVSVDDMASTGDVLVTSTVRNKDASEDEGEEIGGHVVIDYPVYVPHATYPHARHSGGVQISWADGHVSTISVPGAAANPTDFELPFSEDALGAATTVQNYTGNKGSGRPGAGDPKQCVFDLWPANPGD</sequence>
<dbReference type="InterPro" id="IPR027558">
    <property type="entry name" value="Pre_pil_HX9DG_C"/>
</dbReference>
<evidence type="ECO:0000256" key="2">
    <source>
        <dbReference type="SAM" id="Phobius"/>
    </source>
</evidence>
<dbReference type="InterPro" id="IPR045584">
    <property type="entry name" value="Pilin-like"/>
</dbReference>
<feature type="region of interest" description="Disordered" evidence="1">
    <location>
        <begin position="136"/>
        <end position="161"/>
    </location>
</feature>
<reference evidence="3 4" key="1">
    <citation type="submission" date="2019-02" db="EMBL/GenBank/DDBJ databases">
        <title>Deep-cultivation of Planctomycetes and their phenomic and genomic characterization uncovers novel biology.</title>
        <authorList>
            <person name="Wiegand S."/>
            <person name="Jogler M."/>
            <person name="Boedeker C."/>
            <person name="Pinto D."/>
            <person name="Vollmers J."/>
            <person name="Rivas-Marin E."/>
            <person name="Kohn T."/>
            <person name="Peeters S.H."/>
            <person name="Heuer A."/>
            <person name="Rast P."/>
            <person name="Oberbeckmann S."/>
            <person name="Bunk B."/>
            <person name="Jeske O."/>
            <person name="Meyerdierks A."/>
            <person name="Storesund J.E."/>
            <person name="Kallscheuer N."/>
            <person name="Luecker S."/>
            <person name="Lage O.M."/>
            <person name="Pohl T."/>
            <person name="Merkel B.J."/>
            <person name="Hornburger P."/>
            <person name="Mueller R.-W."/>
            <person name="Bruemmer F."/>
            <person name="Labrenz M."/>
            <person name="Spormann A.M."/>
            <person name="Op den Camp H."/>
            <person name="Overmann J."/>
            <person name="Amann R."/>
            <person name="Jetten M.S.M."/>
            <person name="Mascher T."/>
            <person name="Medema M.H."/>
            <person name="Devos D.P."/>
            <person name="Kaster A.-K."/>
            <person name="Ovreas L."/>
            <person name="Rohde M."/>
            <person name="Galperin M.Y."/>
            <person name="Jogler C."/>
        </authorList>
    </citation>
    <scope>NUCLEOTIDE SEQUENCE [LARGE SCALE GENOMIC DNA]</scope>
    <source>
        <strain evidence="3 4">Pan265</strain>
    </source>
</reference>
<dbReference type="NCBIfam" id="TIGR04294">
    <property type="entry name" value="pre_pil_HX9DG"/>
    <property type="match status" value="1"/>
</dbReference>
<accession>A0A518BX80</accession>
<feature type="transmembrane region" description="Helical" evidence="2">
    <location>
        <begin position="6"/>
        <end position="34"/>
    </location>
</feature>
<organism evidence="3 4">
    <name type="scientific">Mucisphaera calidilacus</name>
    <dbReference type="NCBI Taxonomy" id="2527982"/>
    <lineage>
        <taxon>Bacteria</taxon>
        <taxon>Pseudomonadati</taxon>
        <taxon>Planctomycetota</taxon>
        <taxon>Phycisphaerae</taxon>
        <taxon>Phycisphaerales</taxon>
        <taxon>Phycisphaeraceae</taxon>
        <taxon>Mucisphaera</taxon>
    </lineage>
</organism>
<dbReference type="PANTHER" id="PTHR30093:SF2">
    <property type="entry name" value="TYPE II SECRETION SYSTEM PROTEIN H"/>
    <property type="match status" value="1"/>
</dbReference>
<keyword evidence="2" id="KW-0812">Transmembrane</keyword>
<protein>
    <recommendedName>
        <fullName evidence="5">Prepilin-type N-terminal cleavage/methylation domain-containing protein</fullName>
    </recommendedName>
</protein>
<dbReference type="KEGG" id="mcad:Pan265_14320"/>
<evidence type="ECO:0008006" key="5">
    <source>
        <dbReference type="Google" id="ProtNLM"/>
    </source>
</evidence>
<keyword evidence="4" id="KW-1185">Reference proteome</keyword>
<dbReference type="EMBL" id="CP036280">
    <property type="protein sequence ID" value="QDU71581.1"/>
    <property type="molecule type" value="Genomic_DNA"/>
</dbReference>
<dbReference type="Gene3D" id="3.30.700.10">
    <property type="entry name" value="Glycoprotein, Type 4 Pilin"/>
    <property type="match status" value="1"/>
</dbReference>
<dbReference type="InterPro" id="IPR012902">
    <property type="entry name" value="N_methyl_site"/>
</dbReference>
<gene>
    <name evidence="3" type="ORF">Pan265_14320</name>
</gene>
<evidence type="ECO:0000256" key="1">
    <source>
        <dbReference type="SAM" id="MobiDB-lite"/>
    </source>
</evidence>
<keyword evidence="2" id="KW-1133">Transmembrane helix</keyword>
<evidence type="ECO:0000313" key="3">
    <source>
        <dbReference type="EMBL" id="QDU71581.1"/>
    </source>
</evidence>
<name>A0A518BX80_9BACT</name>
<evidence type="ECO:0000313" key="4">
    <source>
        <dbReference type="Proteomes" id="UP000320386"/>
    </source>
</evidence>
<dbReference type="Proteomes" id="UP000320386">
    <property type="component" value="Chromosome"/>
</dbReference>
<dbReference type="PANTHER" id="PTHR30093">
    <property type="entry name" value="GENERAL SECRETION PATHWAY PROTEIN G"/>
    <property type="match status" value="1"/>
</dbReference>
<feature type="compositionally biased region" description="Low complexity" evidence="1">
    <location>
        <begin position="139"/>
        <end position="148"/>
    </location>
</feature>
<dbReference type="RefSeq" id="WP_145445720.1">
    <property type="nucleotide sequence ID" value="NZ_CP036280.1"/>
</dbReference>
<dbReference type="SUPFAM" id="SSF54523">
    <property type="entry name" value="Pili subunits"/>
    <property type="match status" value="1"/>
</dbReference>
<dbReference type="NCBIfam" id="TIGR02532">
    <property type="entry name" value="IV_pilin_GFxxxE"/>
    <property type="match status" value="1"/>
</dbReference>
<proteinExistence type="predicted"/>
<keyword evidence="2" id="KW-0472">Membrane</keyword>
<dbReference type="OrthoDB" id="213634at2"/>